<keyword evidence="1" id="KW-0694">RNA-binding</keyword>
<dbReference type="AlphaFoldDB" id="A0A4V1Z181"/>
<dbReference type="InterPro" id="IPR036986">
    <property type="entry name" value="S4_RNA-bd_sf"/>
</dbReference>
<evidence type="ECO:0000313" key="3">
    <source>
        <dbReference type="Proteomes" id="UP000291189"/>
    </source>
</evidence>
<dbReference type="SUPFAM" id="SSF55174">
    <property type="entry name" value="Alpha-L RNA-binding motif"/>
    <property type="match status" value="1"/>
</dbReference>
<keyword evidence="3" id="KW-1185">Reference proteome</keyword>
<evidence type="ECO:0000256" key="1">
    <source>
        <dbReference type="PROSITE-ProRule" id="PRU00182"/>
    </source>
</evidence>
<gene>
    <name evidence="2" type="ORF">ETU37_19320</name>
</gene>
<sequence length="70" mass="7656">MTVRIVPIRERTIRLGQLLKLADLVDAGSDAKPLLESGRVYVNGELETRRGRQLVRGDVVSVGGESVRLA</sequence>
<evidence type="ECO:0000313" key="2">
    <source>
        <dbReference type="EMBL" id="RYU09986.1"/>
    </source>
</evidence>
<dbReference type="GO" id="GO:0003723">
    <property type="term" value="F:RNA binding"/>
    <property type="evidence" value="ECO:0007669"/>
    <property type="project" value="UniProtKB-KW"/>
</dbReference>
<dbReference type="Gene3D" id="3.10.290.10">
    <property type="entry name" value="RNA-binding S4 domain"/>
    <property type="match status" value="1"/>
</dbReference>
<dbReference type="Proteomes" id="UP000291189">
    <property type="component" value="Unassembled WGS sequence"/>
</dbReference>
<dbReference type="RefSeq" id="WP_129988983.1">
    <property type="nucleotide sequence ID" value="NZ_SDPU01000034.1"/>
</dbReference>
<reference evidence="2 3" key="1">
    <citation type="submission" date="2019-01" db="EMBL/GenBank/DDBJ databases">
        <title>Nocardioides guangzhouensis sp. nov., an actinobacterium isolated from soil.</title>
        <authorList>
            <person name="Fu Y."/>
            <person name="Cai Y."/>
            <person name="Lin Z."/>
            <person name="Chen P."/>
        </authorList>
    </citation>
    <scope>NUCLEOTIDE SEQUENCE [LARGE SCALE GENOMIC DNA]</scope>
    <source>
        <strain evidence="2 3">NBRC 105384</strain>
    </source>
</reference>
<proteinExistence type="predicted"/>
<name>A0A4V1Z181_9ACTN</name>
<protein>
    <submittedName>
        <fullName evidence="2">RNA-binding S4 domain-containing protein</fullName>
    </submittedName>
</protein>
<comment type="caution">
    <text evidence="2">The sequence shown here is derived from an EMBL/GenBank/DDBJ whole genome shotgun (WGS) entry which is preliminary data.</text>
</comment>
<organism evidence="2 3">
    <name type="scientific">Nocardioides iriomotensis</name>
    <dbReference type="NCBI Taxonomy" id="715784"/>
    <lineage>
        <taxon>Bacteria</taxon>
        <taxon>Bacillati</taxon>
        <taxon>Actinomycetota</taxon>
        <taxon>Actinomycetes</taxon>
        <taxon>Propionibacteriales</taxon>
        <taxon>Nocardioidaceae</taxon>
        <taxon>Nocardioides</taxon>
    </lineage>
</organism>
<dbReference type="PROSITE" id="PS50889">
    <property type="entry name" value="S4"/>
    <property type="match status" value="1"/>
</dbReference>
<accession>A0A4V1Z181</accession>
<dbReference type="OrthoDB" id="9811532at2"/>
<dbReference type="Pfam" id="PF13275">
    <property type="entry name" value="S4_2"/>
    <property type="match status" value="1"/>
</dbReference>
<dbReference type="EMBL" id="SDPU01000034">
    <property type="protein sequence ID" value="RYU09986.1"/>
    <property type="molecule type" value="Genomic_DNA"/>
</dbReference>
<dbReference type="CDD" id="cd00165">
    <property type="entry name" value="S4"/>
    <property type="match status" value="1"/>
</dbReference>